<dbReference type="GO" id="GO:0008897">
    <property type="term" value="F:holo-[acyl-carrier-protein] synthase activity"/>
    <property type="evidence" value="ECO:0007669"/>
    <property type="project" value="InterPro"/>
</dbReference>
<keyword evidence="5" id="KW-0460">Magnesium</keyword>
<dbReference type="PANTHER" id="PTHR12215">
    <property type="entry name" value="PHOSPHOPANTETHEINE TRANSFERASE"/>
    <property type="match status" value="1"/>
</dbReference>
<dbReference type="HOGENOM" id="CLU_057011_6_2_9"/>
<evidence type="ECO:0000256" key="4">
    <source>
        <dbReference type="ARBA" id="ARBA00022723"/>
    </source>
</evidence>
<name>M1M8C5_9CLOT</name>
<dbReference type="InterPro" id="IPR050559">
    <property type="entry name" value="P-Pant_transferase_sf"/>
</dbReference>
<dbReference type="eggNOG" id="COG2091">
    <property type="taxonomic scope" value="Bacteria"/>
</dbReference>
<sequence>MRIVKHKVDFNLSKEKFNYCLNYISEEEKDKILRYKKYEDSLRSLYGKLILNNMLGLNRIEFKYNKWKKPELIDNSKIHFNISHSGEWVVVGVATKPIGVDIQKIGKIDLSIAKSYFSKDENEYILSLPQSRRNDAFFMLWTLKEAFIKAKGMGLYMPLDSFTIKMLDDKPVLYSDKNEACELSVEKVEENYFMAVCVLT</sequence>
<dbReference type="KEGG" id="csr:Cspa_c03910"/>
<keyword evidence="4" id="KW-0479">Metal-binding</keyword>
<comment type="similarity">
    <text evidence="2">Belongs to the P-Pant transferase superfamily. Gsp/Sfp/HetI/AcpT family.</text>
</comment>
<dbReference type="Gene3D" id="3.90.470.20">
    <property type="entry name" value="4'-phosphopantetheinyl transferase domain"/>
    <property type="match status" value="2"/>
</dbReference>
<dbReference type="RefSeq" id="WP_015390535.1">
    <property type="nucleotide sequence ID" value="NC_020291.1"/>
</dbReference>
<evidence type="ECO:0000256" key="3">
    <source>
        <dbReference type="ARBA" id="ARBA00022679"/>
    </source>
</evidence>
<evidence type="ECO:0000313" key="8">
    <source>
        <dbReference type="EMBL" id="AGF54209.1"/>
    </source>
</evidence>
<dbReference type="GO" id="GO:0006633">
    <property type="term" value="P:fatty acid biosynthetic process"/>
    <property type="evidence" value="ECO:0007669"/>
    <property type="project" value="InterPro"/>
</dbReference>
<dbReference type="GO" id="GO:0000287">
    <property type="term" value="F:magnesium ion binding"/>
    <property type="evidence" value="ECO:0007669"/>
    <property type="project" value="InterPro"/>
</dbReference>
<dbReference type="EC" id="2.7.8.-" evidence="8"/>
<dbReference type="NCBIfam" id="TIGR00556">
    <property type="entry name" value="pantethn_trn"/>
    <property type="match status" value="1"/>
</dbReference>
<evidence type="ECO:0000313" key="9">
    <source>
        <dbReference type="Proteomes" id="UP000011728"/>
    </source>
</evidence>
<dbReference type="EMBL" id="CP004121">
    <property type="protein sequence ID" value="AGF54209.1"/>
    <property type="molecule type" value="Genomic_DNA"/>
</dbReference>
<dbReference type="Proteomes" id="UP000011728">
    <property type="component" value="Chromosome"/>
</dbReference>
<keyword evidence="9" id="KW-1185">Reference proteome</keyword>
<dbReference type="Pfam" id="PF01648">
    <property type="entry name" value="ACPS"/>
    <property type="match status" value="1"/>
</dbReference>
<comment type="cofactor">
    <cofactor evidence="1">
        <name>Mg(2+)</name>
        <dbReference type="ChEBI" id="CHEBI:18420"/>
    </cofactor>
</comment>
<organism evidence="8 9">
    <name type="scientific">Clostridium saccharoperbutylacetonicum N1-4(HMT)</name>
    <dbReference type="NCBI Taxonomy" id="931276"/>
    <lineage>
        <taxon>Bacteria</taxon>
        <taxon>Bacillati</taxon>
        <taxon>Bacillota</taxon>
        <taxon>Clostridia</taxon>
        <taxon>Eubacteriales</taxon>
        <taxon>Clostridiaceae</taxon>
        <taxon>Clostridium</taxon>
    </lineage>
</organism>
<dbReference type="AlphaFoldDB" id="M1M8C5"/>
<evidence type="ECO:0000256" key="1">
    <source>
        <dbReference type="ARBA" id="ARBA00001946"/>
    </source>
</evidence>
<dbReference type="InterPro" id="IPR008278">
    <property type="entry name" value="4-PPantetheinyl_Trfase_dom"/>
</dbReference>
<evidence type="ECO:0000259" key="7">
    <source>
        <dbReference type="Pfam" id="PF22624"/>
    </source>
</evidence>
<dbReference type="OrthoDB" id="9808281at2"/>
<reference evidence="8 9" key="1">
    <citation type="submission" date="2013-02" db="EMBL/GenBank/DDBJ databases">
        <title>Genome sequence of Clostridium saccharoperbutylacetonicum N1-4(HMT).</title>
        <authorList>
            <person name="Poehlein A."/>
            <person name="Daniel R."/>
        </authorList>
    </citation>
    <scope>NUCLEOTIDE SEQUENCE [LARGE SCALE GENOMIC DNA]</scope>
    <source>
        <strain evidence="9">N1-4(HMT)</strain>
    </source>
</reference>
<dbReference type="GO" id="GO:0019878">
    <property type="term" value="P:lysine biosynthetic process via aminoadipic acid"/>
    <property type="evidence" value="ECO:0007669"/>
    <property type="project" value="TreeGrafter"/>
</dbReference>
<dbReference type="STRING" id="36745.CLSAP_03870"/>
<dbReference type="GO" id="GO:0005829">
    <property type="term" value="C:cytosol"/>
    <property type="evidence" value="ECO:0007669"/>
    <property type="project" value="TreeGrafter"/>
</dbReference>
<evidence type="ECO:0000256" key="5">
    <source>
        <dbReference type="ARBA" id="ARBA00022842"/>
    </source>
</evidence>
<evidence type="ECO:0000259" key="6">
    <source>
        <dbReference type="Pfam" id="PF01648"/>
    </source>
</evidence>
<dbReference type="InterPro" id="IPR037143">
    <property type="entry name" value="4-PPantetheinyl_Trfase_dom_sf"/>
</dbReference>
<feature type="domain" description="4'-phosphopantetheinyl transferase N-terminal" evidence="7">
    <location>
        <begin position="13"/>
        <end position="91"/>
    </location>
</feature>
<evidence type="ECO:0000256" key="2">
    <source>
        <dbReference type="ARBA" id="ARBA00010990"/>
    </source>
</evidence>
<dbReference type="SUPFAM" id="SSF56214">
    <property type="entry name" value="4'-phosphopantetheinyl transferase"/>
    <property type="match status" value="2"/>
</dbReference>
<gene>
    <name evidence="8" type="primary">ffp</name>
    <name evidence="8" type="ORF">Cspa_c03910</name>
</gene>
<dbReference type="Pfam" id="PF22624">
    <property type="entry name" value="AASDHPPT_N"/>
    <property type="match status" value="1"/>
</dbReference>
<keyword evidence="3 8" id="KW-0808">Transferase</keyword>
<dbReference type="PANTHER" id="PTHR12215:SF10">
    <property type="entry name" value="L-AMINOADIPATE-SEMIALDEHYDE DEHYDROGENASE-PHOSPHOPANTETHEINYL TRANSFERASE"/>
    <property type="match status" value="1"/>
</dbReference>
<proteinExistence type="inferred from homology"/>
<dbReference type="PATRIC" id="fig|931276.5.peg.373"/>
<protein>
    <submittedName>
        <fullName evidence="8">4'-phosphopantetheinyl transferase Ffp</fullName>
        <ecNumber evidence="8">2.7.8.-</ecNumber>
    </submittedName>
</protein>
<feature type="domain" description="4'-phosphopantetheinyl transferase" evidence="6">
    <location>
        <begin position="97"/>
        <end position="197"/>
    </location>
</feature>
<dbReference type="InterPro" id="IPR055066">
    <property type="entry name" value="AASDHPPT_N"/>
</dbReference>
<accession>M1M8C5</accession>
<dbReference type="InterPro" id="IPR004568">
    <property type="entry name" value="Ppantetheine-prot_Trfase_dom"/>
</dbReference>